<dbReference type="Proteomes" id="UP000008837">
    <property type="component" value="Unassembled WGS sequence"/>
</dbReference>
<feature type="domain" description="ATPase of the ABC class N-terminal" evidence="3">
    <location>
        <begin position="54"/>
        <end position="220"/>
    </location>
</feature>
<dbReference type="InterPro" id="IPR049069">
    <property type="entry name" value="MRB1590-like_C"/>
</dbReference>
<dbReference type="OMA" id="IRDRRMQ"/>
<dbReference type="STRING" id="425265.A8QAC8"/>
<evidence type="ECO:0000313" key="6">
    <source>
        <dbReference type="Proteomes" id="UP000008837"/>
    </source>
</evidence>
<evidence type="ECO:0000259" key="3">
    <source>
        <dbReference type="Pfam" id="PF20446"/>
    </source>
</evidence>
<organism evidence="5 6">
    <name type="scientific">Malassezia globosa (strain ATCC MYA-4612 / CBS 7966)</name>
    <name type="common">Dandruff-associated fungus</name>
    <dbReference type="NCBI Taxonomy" id="425265"/>
    <lineage>
        <taxon>Eukaryota</taxon>
        <taxon>Fungi</taxon>
        <taxon>Dikarya</taxon>
        <taxon>Basidiomycota</taxon>
        <taxon>Ustilaginomycotina</taxon>
        <taxon>Malasseziomycetes</taxon>
        <taxon>Malasseziales</taxon>
        <taxon>Malasseziaceae</taxon>
        <taxon>Malassezia</taxon>
    </lineage>
</organism>
<dbReference type="InterPro" id="IPR027417">
    <property type="entry name" value="P-loop_NTPase"/>
</dbReference>
<dbReference type="AlphaFoldDB" id="A8QAC8"/>
<reference evidence="5 6" key="1">
    <citation type="journal article" date="2007" name="Proc. Natl. Acad. Sci. U.S.A.">
        <title>Dandruff-associated Malassezia genomes reveal convergent and divergent virulence traits shared with plant and human fungal pathogens.</title>
        <authorList>
            <person name="Xu J."/>
            <person name="Saunders C.W."/>
            <person name="Hu P."/>
            <person name="Grant R.A."/>
            <person name="Boekhout T."/>
            <person name="Kuramae E.E."/>
            <person name="Kronstad J.W."/>
            <person name="Deangelis Y.M."/>
            <person name="Reeder N.L."/>
            <person name="Johnstone K.R."/>
            <person name="Leland M."/>
            <person name="Fieno A.M."/>
            <person name="Begley W.M."/>
            <person name="Sun Y."/>
            <person name="Lacey M.P."/>
            <person name="Chaudhary T."/>
            <person name="Keough T."/>
            <person name="Chu L."/>
            <person name="Sears R."/>
            <person name="Yuan B."/>
            <person name="Dawson T.L.Jr."/>
        </authorList>
    </citation>
    <scope>NUCLEOTIDE SEQUENCE [LARGE SCALE GENOMIC DNA]</scope>
    <source>
        <strain evidence="6">ATCC MYA-4612 / CBS 7966</strain>
    </source>
</reference>
<dbReference type="SUPFAM" id="SSF52540">
    <property type="entry name" value="P-loop containing nucleoside triphosphate hydrolases"/>
    <property type="match status" value="1"/>
</dbReference>
<proteinExistence type="predicted"/>
<dbReference type="PANTHER" id="PTHR38149">
    <property type="entry name" value="ATPASE"/>
    <property type="match status" value="1"/>
</dbReference>
<feature type="region of interest" description="Disordered" evidence="1">
    <location>
        <begin position="1"/>
        <end position="49"/>
    </location>
</feature>
<feature type="domain" description="MRB1590-like C-terminal" evidence="4">
    <location>
        <begin position="519"/>
        <end position="608"/>
    </location>
</feature>
<dbReference type="Pfam" id="PF21117">
    <property type="entry name" value="MRB1590_C"/>
    <property type="match status" value="1"/>
</dbReference>
<feature type="compositionally biased region" description="Low complexity" evidence="1">
    <location>
        <begin position="26"/>
        <end position="35"/>
    </location>
</feature>
<sequence>MSWRGNYAIRGRGRGRGRGGGGGGNASSRHSSGSYGMVGAHTEKRSRTDQGTADFLAHRLRALENKPYPAYHSLEGAWAFPTFTFYLDQAQSDPYASPSKVRVRMSHAHAGFPASTYDTRIHRTALADYILRRLHKVCTERRFDEKLKGSGWSSGKGGQLEIDVPGQQVLERTAVVVDDEGIEMRFIVGLPAHGRQIMGHLAATLLCEHVPQLVDQGLLYDRYEPSELQHHLETVEDQQVLRDQLDQHGLIAFVPNGARLARASGASDKLMPTCVPFQSPATLQVSLPVPHRGKIIGMGLKKRALHVCIGGGFHGKSTFLSALALGSFNFVPNDGREFVCTSQDVASVRSEDGRFVGSVDISAFIQNLPNGTDTSDFSTSNASGSTSCAAALMEALELGADLLVLDEDTTASNFLVRDSTMQSLVPNEPITPLAVRVRALIERTGVSIVLVCGSSSALLPEADVVLQMDSYVMKDVTEHAKDVCKETHVLSQSDADAQPFAARKSRTLALPLPSVKTSTPQRSLIHVGEHALDLSSVPQLVHKSQTRAIETLLRRWMNGEPRSIRELVDTVDKNIESQGIDALLQTRIDGFLARPRRMDIGIALNRLRCGSWSIA</sequence>
<dbReference type="GeneID" id="5853526"/>
<name>A8QAC8_MALGO</name>
<dbReference type="InterPro" id="IPR019195">
    <property type="entry name" value="ABC_ATPase_put"/>
</dbReference>
<dbReference type="RefSeq" id="XP_001729220.1">
    <property type="nucleotide sequence ID" value="XM_001729168.1"/>
</dbReference>
<evidence type="ECO:0000259" key="2">
    <source>
        <dbReference type="Pfam" id="PF09818"/>
    </source>
</evidence>
<gene>
    <name evidence="5" type="ORF">MGL_3687</name>
</gene>
<dbReference type="InParanoid" id="A8QAC8"/>
<dbReference type="Pfam" id="PF20446">
    <property type="entry name" value="ABC_N"/>
    <property type="match status" value="1"/>
</dbReference>
<accession>A8QAC8</accession>
<dbReference type="OrthoDB" id="189459at2759"/>
<keyword evidence="6" id="KW-1185">Reference proteome</keyword>
<comment type="caution">
    <text evidence="5">The sequence shown here is derived from an EMBL/GenBank/DDBJ whole genome shotgun (WGS) entry which is preliminary data.</text>
</comment>
<protein>
    <recommendedName>
        <fullName evidence="7">ABC transporter domain-containing protein</fullName>
    </recommendedName>
</protein>
<evidence type="ECO:0000259" key="4">
    <source>
        <dbReference type="Pfam" id="PF21117"/>
    </source>
</evidence>
<dbReference type="PANTHER" id="PTHR38149:SF1">
    <property type="entry name" value="ATPASE"/>
    <property type="match status" value="1"/>
</dbReference>
<dbReference type="VEuPathDB" id="FungiDB:MGL_3687"/>
<feature type="compositionally biased region" description="Low complexity" evidence="1">
    <location>
        <begin position="1"/>
        <end position="10"/>
    </location>
</feature>
<feature type="domain" description="ATPase of the ABC class C-terminal" evidence="2">
    <location>
        <begin position="226"/>
        <end position="496"/>
    </location>
</feature>
<evidence type="ECO:0008006" key="7">
    <source>
        <dbReference type="Google" id="ProtNLM"/>
    </source>
</evidence>
<dbReference type="KEGG" id="mgl:MGL_3687"/>
<dbReference type="InterPro" id="IPR046834">
    <property type="entry name" value="ABC_ATPase_C"/>
</dbReference>
<dbReference type="InterPro" id="IPR046833">
    <property type="entry name" value="ABC_N"/>
</dbReference>
<dbReference type="EMBL" id="AAYY01000014">
    <property type="protein sequence ID" value="EDP42006.1"/>
    <property type="molecule type" value="Genomic_DNA"/>
</dbReference>
<evidence type="ECO:0000313" key="5">
    <source>
        <dbReference type="EMBL" id="EDP42006.1"/>
    </source>
</evidence>
<evidence type="ECO:0000256" key="1">
    <source>
        <dbReference type="SAM" id="MobiDB-lite"/>
    </source>
</evidence>
<dbReference type="Pfam" id="PF09818">
    <property type="entry name" value="ABC_ATPase"/>
    <property type="match status" value="1"/>
</dbReference>